<proteinExistence type="predicted"/>
<keyword evidence="2" id="KW-1185">Reference proteome</keyword>
<dbReference type="EMBL" id="KV428659">
    <property type="protein sequence ID" value="KZT31312.1"/>
    <property type="molecule type" value="Genomic_DNA"/>
</dbReference>
<reference evidence="1 2" key="1">
    <citation type="journal article" date="2016" name="Mol. Biol. Evol.">
        <title>Comparative Genomics of Early-Diverging Mushroom-Forming Fungi Provides Insights into the Origins of Lignocellulose Decay Capabilities.</title>
        <authorList>
            <person name="Nagy L.G."/>
            <person name="Riley R."/>
            <person name="Tritt A."/>
            <person name="Adam C."/>
            <person name="Daum C."/>
            <person name="Floudas D."/>
            <person name="Sun H."/>
            <person name="Yadav J.S."/>
            <person name="Pangilinan J."/>
            <person name="Larsson K.H."/>
            <person name="Matsuura K."/>
            <person name="Barry K."/>
            <person name="Labutti K."/>
            <person name="Kuo R."/>
            <person name="Ohm R.A."/>
            <person name="Bhattacharya S.S."/>
            <person name="Shirouzu T."/>
            <person name="Yoshinaga Y."/>
            <person name="Martin F.M."/>
            <person name="Grigoriev I.V."/>
            <person name="Hibbett D.S."/>
        </authorList>
    </citation>
    <scope>NUCLEOTIDE SEQUENCE [LARGE SCALE GENOMIC DNA]</scope>
    <source>
        <strain evidence="1 2">HHB10207 ss-3</strain>
    </source>
</reference>
<dbReference type="OrthoDB" id="2674475at2759"/>
<sequence length="88" mass="9890">MPRSFHFNGVSEYPGVRVFVQRIKDALISAHDAILAARVKSTVQANKHRKIVPFVPGDLVYLSTENLRLPKNKARKLAPKFIGPLKIL</sequence>
<dbReference type="STRING" id="1314776.A0A165WLV7"/>
<protein>
    <submittedName>
        <fullName evidence="1">Uncharacterized protein</fullName>
    </submittedName>
</protein>
<dbReference type="AlphaFoldDB" id="A0A165WLV7"/>
<gene>
    <name evidence="1" type="ORF">SISSUDRAFT_995295</name>
</gene>
<organism evidence="1 2">
    <name type="scientific">Sistotremastrum suecicum HHB10207 ss-3</name>
    <dbReference type="NCBI Taxonomy" id="1314776"/>
    <lineage>
        <taxon>Eukaryota</taxon>
        <taxon>Fungi</taxon>
        <taxon>Dikarya</taxon>
        <taxon>Basidiomycota</taxon>
        <taxon>Agaricomycotina</taxon>
        <taxon>Agaricomycetes</taxon>
        <taxon>Sistotremastrales</taxon>
        <taxon>Sistotremastraceae</taxon>
        <taxon>Sistotremastrum</taxon>
    </lineage>
</organism>
<evidence type="ECO:0000313" key="2">
    <source>
        <dbReference type="Proteomes" id="UP000076798"/>
    </source>
</evidence>
<name>A0A165WLV7_9AGAM</name>
<feature type="non-terminal residue" evidence="1">
    <location>
        <position position="88"/>
    </location>
</feature>
<dbReference type="Proteomes" id="UP000076798">
    <property type="component" value="Unassembled WGS sequence"/>
</dbReference>
<accession>A0A165WLV7</accession>
<evidence type="ECO:0000313" key="1">
    <source>
        <dbReference type="EMBL" id="KZT31312.1"/>
    </source>
</evidence>